<accession>A0A0V1G504</accession>
<dbReference type="AlphaFoldDB" id="A0A0V1G504"/>
<dbReference type="Proteomes" id="UP000054995">
    <property type="component" value="Unassembled WGS sequence"/>
</dbReference>
<evidence type="ECO:0000313" key="1">
    <source>
        <dbReference type="EMBL" id="KRY93205.1"/>
    </source>
</evidence>
<gene>
    <name evidence="1" type="ORF">T4D_3161</name>
</gene>
<dbReference type="EMBL" id="JYDT01000003">
    <property type="protein sequence ID" value="KRY93205.1"/>
    <property type="molecule type" value="Genomic_DNA"/>
</dbReference>
<reference evidence="1 2" key="1">
    <citation type="submission" date="2015-01" db="EMBL/GenBank/DDBJ databases">
        <title>Evolution of Trichinella species and genotypes.</title>
        <authorList>
            <person name="Korhonen P.K."/>
            <person name="Edoardo P."/>
            <person name="Giuseppe L.R."/>
            <person name="Gasser R.B."/>
        </authorList>
    </citation>
    <scope>NUCLEOTIDE SEQUENCE [LARGE SCALE GENOMIC DNA]</scope>
    <source>
        <strain evidence="1">ISS470</strain>
    </source>
</reference>
<keyword evidence="2" id="KW-1185">Reference proteome</keyword>
<evidence type="ECO:0000313" key="2">
    <source>
        <dbReference type="Proteomes" id="UP000054995"/>
    </source>
</evidence>
<comment type="caution">
    <text evidence="1">The sequence shown here is derived from an EMBL/GenBank/DDBJ whole genome shotgun (WGS) entry which is preliminary data.</text>
</comment>
<name>A0A0V1G504_TRIPS</name>
<proteinExistence type="predicted"/>
<organism evidence="1 2">
    <name type="scientific">Trichinella pseudospiralis</name>
    <name type="common">Parasitic roundworm</name>
    <dbReference type="NCBI Taxonomy" id="6337"/>
    <lineage>
        <taxon>Eukaryota</taxon>
        <taxon>Metazoa</taxon>
        <taxon>Ecdysozoa</taxon>
        <taxon>Nematoda</taxon>
        <taxon>Enoplea</taxon>
        <taxon>Dorylaimia</taxon>
        <taxon>Trichinellida</taxon>
        <taxon>Trichinellidae</taxon>
        <taxon>Trichinella</taxon>
    </lineage>
</organism>
<protein>
    <submittedName>
        <fullName evidence="1">Uncharacterized protein</fullName>
    </submittedName>
</protein>
<sequence>MNKLIIKAIIDENIAKYIQRALFQQQHTFYLLQNLLNKNVQDERENKIVPQKNGSGQFCDTGNVAGPVLLTTTGGVDGAVANWVL</sequence>